<gene>
    <name evidence="4" type="primary">rplW</name>
    <name evidence="5" type="ORF">J3R75_000923</name>
</gene>
<keyword evidence="6" id="KW-1185">Reference proteome</keyword>
<dbReference type="GO" id="GO:0003735">
    <property type="term" value="F:structural constituent of ribosome"/>
    <property type="evidence" value="ECO:0007669"/>
    <property type="project" value="InterPro"/>
</dbReference>
<accession>A0AAE3VEJ5</accession>
<keyword evidence="3 4" id="KW-0687">Ribonucleoprotein</keyword>
<dbReference type="HAMAP" id="MF_01369_B">
    <property type="entry name" value="Ribosomal_uL23_B"/>
    <property type="match status" value="1"/>
</dbReference>
<dbReference type="GO" id="GO:0019843">
    <property type="term" value="F:rRNA binding"/>
    <property type="evidence" value="ECO:0007669"/>
    <property type="project" value="UniProtKB-UniRule"/>
</dbReference>
<dbReference type="RefSeq" id="WP_307260151.1">
    <property type="nucleotide sequence ID" value="NZ_JAUSVL010000001.1"/>
</dbReference>
<dbReference type="Gene3D" id="3.30.70.330">
    <property type="match status" value="1"/>
</dbReference>
<comment type="function">
    <text evidence="4">One of the early assembly proteins it binds 23S rRNA. One of the proteins that surrounds the polypeptide exit tunnel on the outside of the ribosome. Forms the main docking site for trigger factor binding to the ribosome.</text>
</comment>
<dbReference type="InterPro" id="IPR013025">
    <property type="entry name" value="Ribosomal_uL23-like"/>
</dbReference>
<comment type="subunit">
    <text evidence="4">Part of the 50S ribosomal subunit. Contacts protein L29, and trigger factor when it is bound to the ribosome.</text>
</comment>
<reference evidence="5" key="1">
    <citation type="submission" date="2023-07" db="EMBL/GenBank/DDBJ databases">
        <title>Genomic Encyclopedia of Type Strains, Phase IV (KMG-IV): sequencing the most valuable type-strain genomes for metagenomic binning, comparative biology and taxonomic classification.</title>
        <authorList>
            <person name="Goeker M."/>
        </authorList>
    </citation>
    <scope>NUCLEOTIDE SEQUENCE</scope>
    <source>
        <strain evidence="5">DSM 24202</strain>
    </source>
</reference>
<keyword evidence="2 4" id="KW-0689">Ribosomal protein</keyword>
<evidence type="ECO:0000256" key="4">
    <source>
        <dbReference type="HAMAP-Rule" id="MF_01369"/>
    </source>
</evidence>
<dbReference type="GO" id="GO:1990904">
    <property type="term" value="C:ribonucleoprotein complex"/>
    <property type="evidence" value="ECO:0007669"/>
    <property type="project" value="UniProtKB-KW"/>
</dbReference>
<dbReference type="GO" id="GO:0005840">
    <property type="term" value="C:ribosome"/>
    <property type="evidence" value="ECO:0007669"/>
    <property type="project" value="UniProtKB-KW"/>
</dbReference>
<proteinExistence type="inferred from homology"/>
<evidence type="ECO:0000256" key="3">
    <source>
        <dbReference type="ARBA" id="ARBA00023274"/>
    </source>
</evidence>
<evidence type="ECO:0000256" key="2">
    <source>
        <dbReference type="ARBA" id="ARBA00022980"/>
    </source>
</evidence>
<dbReference type="EMBL" id="JAUSVL010000001">
    <property type="protein sequence ID" value="MDQ0288816.1"/>
    <property type="molecule type" value="Genomic_DNA"/>
</dbReference>
<dbReference type="Proteomes" id="UP001238163">
    <property type="component" value="Unassembled WGS sequence"/>
</dbReference>
<keyword evidence="4" id="KW-0699">rRNA-binding</keyword>
<organism evidence="5 6">
    <name type="scientific">Oligosphaera ethanolica</name>
    <dbReference type="NCBI Taxonomy" id="760260"/>
    <lineage>
        <taxon>Bacteria</taxon>
        <taxon>Pseudomonadati</taxon>
        <taxon>Lentisphaerota</taxon>
        <taxon>Oligosphaeria</taxon>
        <taxon>Oligosphaerales</taxon>
        <taxon>Oligosphaeraceae</taxon>
        <taxon>Oligosphaera</taxon>
    </lineage>
</organism>
<dbReference type="SUPFAM" id="SSF54189">
    <property type="entry name" value="Ribosomal proteins S24e, L23 and L15e"/>
    <property type="match status" value="1"/>
</dbReference>
<dbReference type="AlphaFoldDB" id="A0AAE3VEJ5"/>
<evidence type="ECO:0000313" key="6">
    <source>
        <dbReference type="Proteomes" id="UP001238163"/>
    </source>
</evidence>
<sequence>MKNPYDVVYTVMITEKATALSEKQSRYAFKVNPTSNKIEIRQAVEAIFEGVKVSSVNVMNCLGKKKRMRSSKLGKRPDWKKALVTVTEGSIELL</sequence>
<dbReference type="Pfam" id="PF00276">
    <property type="entry name" value="Ribosomal_L23"/>
    <property type="match status" value="1"/>
</dbReference>
<comment type="similarity">
    <text evidence="1 4">Belongs to the universal ribosomal protein uL23 family.</text>
</comment>
<dbReference type="InterPro" id="IPR012678">
    <property type="entry name" value="Ribosomal_uL23/eL15/eS24_sf"/>
</dbReference>
<protein>
    <recommendedName>
        <fullName evidence="4">Large ribosomal subunit protein uL23</fullName>
    </recommendedName>
</protein>
<name>A0AAE3VEJ5_9BACT</name>
<evidence type="ECO:0000313" key="5">
    <source>
        <dbReference type="EMBL" id="MDQ0288816.1"/>
    </source>
</evidence>
<dbReference type="NCBIfam" id="NF004363">
    <property type="entry name" value="PRK05738.2-4"/>
    <property type="match status" value="1"/>
</dbReference>
<dbReference type="InterPro" id="IPR012677">
    <property type="entry name" value="Nucleotide-bd_a/b_plait_sf"/>
</dbReference>
<keyword evidence="4" id="KW-0694">RNA-binding</keyword>
<evidence type="ECO:0000256" key="1">
    <source>
        <dbReference type="ARBA" id="ARBA00006700"/>
    </source>
</evidence>
<comment type="caution">
    <text evidence="5">The sequence shown here is derived from an EMBL/GenBank/DDBJ whole genome shotgun (WGS) entry which is preliminary data.</text>
</comment>
<dbReference type="GO" id="GO:0006412">
    <property type="term" value="P:translation"/>
    <property type="evidence" value="ECO:0007669"/>
    <property type="project" value="UniProtKB-UniRule"/>
</dbReference>